<dbReference type="InterPro" id="IPR003029">
    <property type="entry name" value="S1_domain"/>
</dbReference>
<name>A0A7D9LL35_PARCT</name>
<dbReference type="PROSITE" id="PS50126">
    <property type="entry name" value="S1"/>
    <property type="match status" value="1"/>
</dbReference>
<dbReference type="EMBL" id="CACRXK020020443">
    <property type="protein sequence ID" value="CAB4034808.1"/>
    <property type="molecule type" value="Genomic_DNA"/>
</dbReference>
<gene>
    <name evidence="1" type="ORF">PACLA_8A066562</name>
</gene>
<dbReference type="Gene3D" id="2.40.50.140">
    <property type="entry name" value="Nucleic acid-binding proteins"/>
    <property type="match status" value="1"/>
</dbReference>
<organism evidence="1 2">
    <name type="scientific">Paramuricea clavata</name>
    <name type="common">Red gorgonian</name>
    <name type="synonym">Violescent sea-whip</name>
    <dbReference type="NCBI Taxonomy" id="317549"/>
    <lineage>
        <taxon>Eukaryota</taxon>
        <taxon>Metazoa</taxon>
        <taxon>Cnidaria</taxon>
        <taxon>Anthozoa</taxon>
        <taxon>Octocorallia</taxon>
        <taxon>Malacalcyonacea</taxon>
        <taxon>Plexauridae</taxon>
        <taxon>Paramuricea</taxon>
    </lineage>
</organism>
<dbReference type="InterPro" id="IPR039190">
    <property type="entry name" value="TTC14"/>
</dbReference>
<dbReference type="GO" id="GO:0003676">
    <property type="term" value="F:nucleic acid binding"/>
    <property type="evidence" value="ECO:0007669"/>
    <property type="project" value="InterPro"/>
</dbReference>
<dbReference type="InterPro" id="IPR012340">
    <property type="entry name" value="NA-bd_OB-fold"/>
</dbReference>
<evidence type="ECO:0000313" key="1">
    <source>
        <dbReference type="EMBL" id="CAB4034808.1"/>
    </source>
</evidence>
<protein>
    <submittedName>
        <fullName evidence="1">Tetratricopeptide repeat 14</fullName>
    </submittedName>
</protein>
<keyword evidence="2" id="KW-1185">Reference proteome</keyword>
<comment type="caution">
    <text evidence="1">The sequence shown here is derived from an EMBL/GenBank/DDBJ whole genome shotgun (WGS) entry which is preliminary data.</text>
</comment>
<evidence type="ECO:0000313" key="2">
    <source>
        <dbReference type="Proteomes" id="UP001152795"/>
    </source>
</evidence>
<dbReference type="AlphaFoldDB" id="A0A7D9LL35"/>
<dbReference type="SUPFAM" id="SSF50249">
    <property type="entry name" value="Nucleic acid-binding proteins"/>
    <property type="match status" value="1"/>
</dbReference>
<reference evidence="1" key="1">
    <citation type="submission" date="2020-04" db="EMBL/GenBank/DDBJ databases">
        <authorList>
            <person name="Alioto T."/>
            <person name="Alioto T."/>
            <person name="Gomez Garrido J."/>
        </authorList>
    </citation>
    <scope>NUCLEOTIDE SEQUENCE</scope>
    <source>
        <strain evidence="1">A484AB</strain>
    </source>
</reference>
<dbReference type="SMART" id="SM00316">
    <property type="entry name" value="S1"/>
    <property type="match status" value="1"/>
</dbReference>
<dbReference type="Proteomes" id="UP001152795">
    <property type="component" value="Unassembled WGS sequence"/>
</dbReference>
<sequence>MGDTEDTIRRIDRFVQSINVLGLDVAEATAQEQGCDPGSDFVFLDLQNHTSYATHYYRQKLESCIDMTDVEDPQFRNKIKHFVASKADLIFKLKGKEKLRSGIDYNIDGAQEAYSVFATQVLPIENGMQLSSVARRAHIFEVLKVGDIILGKVVGKRPFGVFVRILSLVHGRNLDFNNIDIQALCPKSELEKDHKSREHLDPIDDFDVDDIVQGVICSISKDEERIAISFRSAKLPSEYGNIEL</sequence>
<dbReference type="PANTHER" id="PTHR23184">
    <property type="entry name" value="TETRATRICOPEPTIDE REPEAT PROTEIN 14"/>
    <property type="match status" value="1"/>
</dbReference>
<dbReference type="PANTHER" id="PTHR23184:SF9">
    <property type="entry name" value="TETRATRICOPEPTIDE REPEAT PROTEIN 14"/>
    <property type="match status" value="1"/>
</dbReference>
<proteinExistence type="predicted"/>
<accession>A0A7D9LL35</accession>
<dbReference type="OrthoDB" id="1914839at2759"/>
<feature type="non-terminal residue" evidence="1">
    <location>
        <position position="244"/>
    </location>
</feature>